<dbReference type="InterPro" id="IPR036866">
    <property type="entry name" value="RibonucZ/Hydroxyglut_hydro"/>
</dbReference>
<dbReference type="SMART" id="SM00849">
    <property type="entry name" value="Lactamase_B"/>
    <property type="match status" value="1"/>
</dbReference>
<dbReference type="EMBL" id="KF901255">
    <property type="protein sequence ID" value="AIF24262.1"/>
    <property type="molecule type" value="Genomic_DNA"/>
</dbReference>
<dbReference type="AlphaFoldDB" id="A0A075IC09"/>
<accession>A0A075IC09</accession>
<protein>
    <submittedName>
        <fullName evidence="2">Beta-lactamase domain-containing protein</fullName>
    </submittedName>
</protein>
<dbReference type="PANTHER" id="PTHR47619:SF1">
    <property type="entry name" value="EXODEOXYRIBONUCLEASE WALJ"/>
    <property type="match status" value="1"/>
</dbReference>
<feature type="domain" description="Metallo-beta-lactamase" evidence="1">
    <location>
        <begin position="33"/>
        <end position="211"/>
    </location>
</feature>
<organism evidence="2">
    <name type="scientific">uncultured marine group II/III euryarchaeote SAT1000_26_H09</name>
    <dbReference type="NCBI Taxonomy" id="1456570"/>
    <lineage>
        <taxon>Archaea</taxon>
        <taxon>Methanobacteriati</taxon>
        <taxon>Methanobacteriota</taxon>
        <taxon>environmental samples</taxon>
    </lineage>
</organism>
<name>A0A075IC09_9EURY</name>
<dbReference type="Pfam" id="PF12706">
    <property type="entry name" value="Lactamase_B_2"/>
    <property type="match status" value="1"/>
</dbReference>
<dbReference type="InterPro" id="IPR001279">
    <property type="entry name" value="Metallo-B-lactamas"/>
</dbReference>
<dbReference type="Gene3D" id="3.60.15.10">
    <property type="entry name" value="Ribonuclease Z/Hydroxyacylglutathione hydrolase-like"/>
    <property type="match status" value="1"/>
</dbReference>
<reference evidence="2" key="1">
    <citation type="journal article" date="2014" name="Genome Biol. Evol.">
        <title>Pangenome evidence for extensive interdomain horizontal transfer affecting lineage core and shell genes in uncultured planktonic thaumarchaeota and euryarchaeota.</title>
        <authorList>
            <person name="Deschamps P."/>
            <person name="Zivanovic Y."/>
            <person name="Moreira D."/>
            <person name="Rodriguez-Valera F."/>
            <person name="Lopez-Garcia P."/>
        </authorList>
    </citation>
    <scope>NUCLEOTIDE SEQUENCE</scope>
</reference>
<evidence type="ECO:0000313" key="2">
    <source>
        <dbReference type="EMBL" id="AIF24262.1"/>
    </source>
</evidence>
<dbReference type="PANTHER" id="PTHR47619">
    <property type="entry name" value="METALLO-HYDROLASE YYCJ-RELATED"/>
    <property type="match status" value="1"/>
</dbReference>
<dbReference type="SUPFAM" id="SSF56281">
    <property type="entry name" value="Metallo-hydrolase/oxidoreductase"/>
    <property type="match status" value="1"/>
</dbReference>
<sequence>MARVGWIPSRGVLSRITLIAMGMEITHLGSGSRGNSTLLSSGETRVLVDCGFSLRQMEGRLLLAGVEPQSIDAILVTHHHSDHSNSAKRASEKWEAELHATLGTATKMGWQPISECRTFGHLDRIGISEDLSLLSIPVPHDDADNVAVIATNGDGRRAAIVTDLGEPTVELKKHLSGCSHISIEANYDHKRLMRGPYPESLKRRISGRGGHLSNTQTGEVLAEVLSGGLDSIVLCHLSEKNNAPHIAESEVLMHIGEHYSGSLSISKQQGPEFSNWLGQTESEKISSLT</sequence>
<evidence type="ECO:0000259" key="1">
    <source>
        <dbReference type="SMART" id="SM00849"/>
    </source>
</evidence>
<proteinExistence type="predicted"/>
<dbReference type="InterPro" id="IPR052533">
    <property type="entry name" value="WalJ/YycJ-like"/>
</dbReference>